<gene>
    <name evidence="2" type="ORF">D5F01_LYC02306</name>
</gene>
<sequence length="249" mass="26423">MPATPCKGRGTADESKQKNPDLKDDIRQLSDELQKKDSLLSSFMDVALQQSKRLASLSTTLHDTVAWDPATCPRPSSCSTPNHQSSWADVVVRNRKRGAISPPRLSLSNHYAALPDDTPAHPPDAPAGPAGATAPSPSDLDPQSAPADTATFPQLVAGSARMAGHSTTRPNGLSSTRSSTSSSRCRILKEADTRALSPALCRRGVLLPGSMPLPRHGACLPRCTVTTVHSPVVRILCFHLLVPSSPQPH</sequence>
<comment type="caution">
    <text evidence="2">The sequence shown here is derived from an EMBL/GenBank/DDBJ whole genome shotgun (WGS) entry which is preliminary data.</text>
</comment>
<reference evidence="2 3" key="1">
    <citation type="submission" date="2019-07" db="EMBL/GenBank/DDBJ databases">
        <title>Chromosome genome assembly for large yellow croaker.</title>
        <authorList>
            <person name="Xiao S."/>
        </authorList>
    </citation>
    <scope>NUCLEOTIDE SEQUENCE [LARGE SCALE GENOMIC DNA]</scope>
    <source>
        <strain evidence="2">JMULYC20181020</strain>
        <tissue evidence="2">Muscle</tissue>
    </source>
</reference>
<evidence type="ECO:0000313" key="3">
    <source>
        <dbReference type="Proteomes" id="UP000424527"/>
    </source>
</evidence>
<organism evidence="2 3">
    <name type="scientific">Larimichthys crocea</name>
    <name type="common">Large yellow croaker</name>
    <name type="synonym">Pseudosciaena crocea</name>
    <dbReference type="NCBI Taxonomy" id="215358"/>
    <lineage>
        <taxon>Eukaryota</taxon>
        <taxon>Metazoa</taxon>
        <taxon>Chordata</taxon>
        <taxon>Craniata</taxon>
        <taxon>Vertebrata</taxon>
        <taxon>Euteleostomi</taxon>
        <taxon>Actinopterygii</taxon>
        <taxon>Neopterygii</taxon>
        <taxon>Teleostei</taxon>
        <taxon>Neoteleostei</taxon>
        <taxon>Acanthomorphata</taxon>
        <taxon>Eupercaria</taxon>
        <taxon>Sciaenidae</taxon>
        <taxon>Larimichthys</taxon>
    </lineage>
</organism>
<dbReference type="AlphaFoldDB" id="A0A6G0J242"/>
<evidence type="ECO:0000313" key="2">
    <source>
        <dbReference type="EMBL" id="KAE8297835.1"/>
    </source>
</evidence>
<keyword evidence="3" id="KW-1185">Reference proteome</keyword>
<feature type="compositionally biased region" description="Low complexity" evidence="1">
    <location>
        <begin position="174"/>
        <end position="184"/>
    </location>
</feature>
<dbReference type="Proteomes" id="UP000424527">
    <property type="component" value="Unassembled WGS sequence"/>
</dbReference>
<protein>
    <submittedName>
        <fullName evidence="2">Uncharacterized protein</fullName>
    </submittedName>
</protein>
<name>A0A6G0J242_LARCR</name>
<feature type="compositionally biased region" description="Low complexity" evidence="1">
    <location>
        <begin position="127"/>
        <end position="139"/>
    </location>
</feature>
<feature type="compositionally biased region" description="Basic and acidic residues" evidence="1">
    <location>
        <begin position="10"/>
        <end position="23"/>
    </location>
</feature>
<feature type="region of interest" description="Disordered" evidence="1">
    <location>
        <begin position="162"/>
        <end position="185"/>
    </location>
</feature>
<accession>A0A6G0J242</accession>
<feature type="region of interest" description="Disordered" evidence="1">
    <location>
        <begin position="99"/>
        <end position="148"/>
    </location>
</feature>
<feature type="region of interest" description="Disordered" evidence="1">
    <location>
        <begin position="1"/>
        <end position="23"/>
    </location>
</feature>
<proteinExistence type="predicted"/>
<dbReference type="EMBL" id="REGW02000003">
    <property type="protein sequence ID" value="KAE8297835.1"/>
    <property type="molecule type" value="Genomic_DNA"/>
</dbReference>
<evidence type="ECO:0000256" key="1">
    <source>
        <dbReference type="SAM" id="MobiDB-lite"/>
    </source>
</evidence>